<dbReference type="Proteomes" id="UP000195602">
    <property type="component" value="Unassembled WGS sequence"/>
</dbReference>
<gene>
    <name evidence="3" type="ORF">A9F13_09g01617</name>
</gene>
<accession>A0AA91PZE4</accession>
<dbReference type="AlphaFoldDB" id="A0AA91PZE4"/>
<dbReference type="EMBL" id="LYUB02000009">
    <property type="protein sequence ID" value="OVF08227.1"/>
    <property type="molecule type" value="Genomic_DNA"/>
</dbReference>
<dbReference type="PROSITE" id="PS50263">
    <property type="entry name" value="CN_HYDROLASE"/>
    <property type="match status" value="1"/>
</dbReference>
<dbReference type="CDD" id="cd07572">
    <property type="entry name" value="nit"/>
    <property type="match status" value="1"/>
</dbReference>
<dbReference type="PANTHER" id="PTHR23088:SF27">
    <property type="entry name" value="DEAMINATED GLUTATHIONE AMIDASE"/>
    <property type="match status" value="1"/>
</dbReference>
<evidence type="ECO:0000256" key="1">
    <source>
        <dbReference type="ARBA" id="ARBA00022801"/>
    </source>
</evidence>
<comment type="caution">
    <text evidence="3">The sequence shown here is derived from an EMBL/GenBank/DDBJ whole genome shotgun (WGS) entry which is preliminary data.</text>
</comment>
<dbReference type="PROSITE" id="PS01227">
    <property type="entry name" value="UPF0012"/>
    <property type="match status" value="1"/>
</dbReference>
<dbReference type="InterPro" id="IPR003010">
    <property type="entry name" value="C-N_Hydrolase"/>
</dbReference>
<dbReference type="GO" id="GO:0016811">
    <property type="term" value="F:hydrolase activity, acting on carbon-nitrogen (but not peptide) bonds, in linear amides"/>
    <property type="evidence" value="ECO:0007669"/>
    <property type="project" value="InterPro"/>
</dbReference>
<dbReference type="KEGG" id="clus:A9F13_09g01617"/>
<evidence type="ECO:0000313" key="3">
    <source>
        <dbReference type="EMBL" id="OVF08227.1"/>
    </source>
</evidence>
<dbReference type="InterPro" id="IPR036526">
    <property type="entry name" value="C-N_Hydrolase_sf"/>
</dbReference>
<dbReference type="SUPFAM" id="SSF56317">
    <property type="entry name" value="Carbon-nitrogen hydrolase"/>
    <property type="match status" value="1"/>
</dbReference>
<evidence type="ECO:0000259" key="2">
    <source>
        <dbReference type="PROSITE" id="PS50263"/>
    </source>
</evidence>
<dbReference type="Gene3D" id="3.60.110.10">
    <property type="entry name" value="Carbon-nitrogen hydrolase"/>
    <property type="match status" value="1"/>
</dbReference>
<dbReference type="Pfam" id="PF00795">
    <property type="entry name" value="CN_hydrolase"/>
    <property type="match status" value="1"/>
</dbReference>
<evidence type="ECO:0000313" key="4">
    <source>
        <dbReference type="Proteomes" id="UP000195602"/>
    </source>
</evidence>
<organism evidence="3 4">
    <name type="scientific">Clavispora lusitaniae</name>
    <name type="common">Candida lusitaniae</name>
    <dbReference type="NCBI Taxonomy" id="36911"/>
    <lineage>
        <taxon>Eukaryota</taxon>
        <taxon>Fungi</taxon>
        <taxon>Dikarya</taxon>
        <taxon>Ascomycota</taxon>
        <taxon>Saccharomycotina</taxon>
        <taxon>Pichiomycetes</taxon>
        <taxon>Metschnikowiaceae</taxon>
        <taxon>Clavispora</taxon>
    </lineage>
</organism>
<dbReference type="PANTHER" id="PTHR23088">
    <property type="entry name" value="NITRILASE-RELATED"/>
    <property type="match status" value="1"/>
</dbReference>
<keyword evidence="1 3" id="KW-0378">Hydrolase</keyword>
<name>A0AA91PZE4_CLALS</name>
<dbReference type="InterPro" id="IPR045254">
    <property type="entry name" value="Nit1/2_C-N_Hydrolase"/>
</dbReference>
<protein>
    <submittedName>
        <fullName evidence="3">Hydrolase</fullName>
    </submittedName>
</protein>
<reference evidence="3 4" key="1">
    <citation type="submission" date="2017-04" db="EMBL/GenBank/DDBJ databases">
        <title>Draft genome of the yeast Clavispora lusitaniae type strain CBS 6936.</title>
        <authorList>
            <person name="Durrens P."/>
            <person name="Klopp C."/>
            <person name="Biteau N."/>
            <person name="Fitton-Ouhabi V."/>
            <person name="Dementhon K."/>
            <person name="Accoceberry I."/>
            <person name="Sherman D.J."/>
            <person name="Noel T."/>
        </authorList>
    </citation>
    <scope>NUCLEOTIDE SEQUENCE [LARGE SCALE GENOMIC DNA]</scope>
    <source>
        <strain evidence="3 4">CBS 6936</strain>
    </source>
</reference>
<proteinExistence type="predicted"/>
<feature type="domain" description="CN hydrolase" evidence="2">
    <location>
        <begin position="4"/>
        <end position="293"/>
    </location>
</feature>
<sequence length="318" mass="35299">MGMLKIAAGQMCSSADLAQNARVVAKLVAAAAAQNAKVLFLPEAADYISRDAAHSRRLASRSHTDFISHVQQSVKRLFDESSGPEEDRGIFVALGVHEPGHDKEAKVQNNQLWIDNRGRILHRYSKLHLFDVNITNGPVLQESRSVEAGKELLQPFPVNNASWSNFHVGLAICYDIRFPELALRLRRLGANILTYPSAFTTRTGEAHWLALGRARAIDSQCYVVMAAQCGSHDVEADLPPEERKGGGPRVSYGQTVVIGPWGEVLAQAPTYNERGKTDSDGDYYEIVTADVDLDHVERIRRDLPVFDHRRPEVFGYEV</sequence>
<dbReference type="InterPro" id="IPR001110">
    <property type="entry name" value="UPF0012_CS"/>
</dbReference>